<keyword evidence="1" id="KW-0812">Transmembrane</keyword>
<feature type="transmembrane region" description="Helical" evidence="1">
    <location>
        <begin position="31"/>
        <end position="50"/>
    </location>
</feature>
<evidence type="ECO:0008006" key="4">
    <source>
        <dbReference type="Google" id="ProtNLM"/>
    </source>
</evidence>
<dbReference type="EMBL" id="CP030941">
    <property type="protein sequence ID" value="UUP17234.1"/>
    <property type="molecule type" value="Genomic_DNA"/>
</dbReference>
<keyword evidence="1" id="KW-0472">Membrane</keyword>
<dbReference type="Proteomes" id="UP001342418">
    <property type="component" value="Chromosome"/>
</dbReference>
<name>A0ABY5MK31_9HYPH</name>
<protein>
    <recommendedName>
        <fullName evidence="4">Fimbrial protein</fullName>
    </recommendedName>
</protein>
<sequence length="128" mass="13512">MAKPTLNENQDEAPLDPAAERVRRKLVRFMGINLAILFAAVMAVVLALVYRSLTPKPAEPQTVSPLVPGDILSGEVAIPAGARIVSHTLSGNRLSLLLRLGDGGSQIVVYDMASGEPAARIAISEEGQ</sequence>
<evidence type="ECO:0000313" key="2">
    <source>
        <dbReference type="EMBL" id="UUP17234.1"/>
    </source>
</evidence>
<evidence type="ECO:0000256" key="1">
    <source>
        <dbReference type="SAM" id="Phobius"/>
    </source>
</evidence>
<dbReference type="RefSeq" id="WP_338529589.1">
    <property type="nucleotide sequence ID" value="NZ_CP030941.1"/>
</dbReference>
<evidence type="ECO:0000313" key="3">
    <source>
        <dbReference type="Proteomes" id="UP001342418"/>
    </source>
</evidence>
<reference evidence="2 3" key="1">
    <citation type="submission" date="2018-07" db="EMBL/GenBank/DDBJ databases">
        <title>Genome sequence of Nitratireductor thuwali#1536.</title>
        <authorList>
            <person name="Michoud G."/>
            <person name="Merlino G."/>
            <person name="Sefrji F.O."/>
            <person name="Daffonchio D."/>
        </authorList>
    </citation>
    <scope>NUCLEOTIDE SEQUENCE [LARGE SCALE GENOMIC DNA]</scope>
    <source>
        <strain evidence="3">Nit1536</strain>
    </source>
</reference>
<gene>
    <name evidence="2" type="ORF">NTH_01695</name>
</gene>
<organism evidence="2 3">
    <name type="scientific">Nitratireductor thuwali</name>
    <dbReference type="NCBI Taxonomy" id="2267699"/>
    <lineage>
        <taxon>Bacteria</taxon>
        <taxon>Pseudomonadati</taxon>
        <taxon>Pseudomonadota</taxon>
        <taxon>Alphaproteobacteria</taxon>
        <taxon>Hyphomicrobiales</taxon>
        <taxon>Phyllobacteriaceae</taxon>
        <taxon>Nitratireductor</taxon>
    </lineage>
</organism>
<keyword evidence="1" id="KW-1133">Transmembrane helix</keyword>
<proteinExistence type="predicted"/>
<keyword evidence="3" id="KW-1185">Reference proteome</keyword>
<accession>A0ABY5MK31</accession>